<evidence type="ECO:0008006" key="4">
    <source>
        <dbReference type="Google" id="ProtNLM"/>
    </source>
</evidence>
<dbReference type="Proteomes" id="UP000006727">
    <property type="component" value="Chromosome 10"/>
</dbReference>
<evidence type="ECO:0000313" key="2">
    <source>
        <dbReference type="EnsemblPlants" id="PAC:32900881.CDS.1"/>
    </source>
</evidence>
<dbReference type="EnsemblPlants" id="Pp3c10_13690V3.1">
    <property type="protein sequence ID" value="PAC:32900881.CDS.1"/>
    <property type="gene ID" value="Pp3c10_13690"/>
</dbReference>
<dbReference type="EnsemblPlants" id="Pp3c10_13690V3.2">
    <property type="protein sequence ID" value="PAC:32900882.CDS.1"/>
    <property type="gene ID" value="Pp3c10_13690"/>
</dbReference>
<dbReference type="GeneID" id="112288062"/>
<dbReference type="Gramene" id="Pp3c10_13690V3.1">
    <property type="protein sequence ID" value="PAC:32900881.CDS.1"/>
    <property type="gene ID" value="Pp3c10_13690"/>
</dbReference>
<organism evidence="1">
    <name type="scientific">Physcomitrium patens</name>
    <name type="common">Spreading-leaved earth moss</name>
    <name type="synonym">Physcomitrella patens</name>
    <dbReference type="NCBI Taxonomy" id="3218"/>
    <lineage>
        <taxon>Eukaryota</taxon>
        <taxon>Viridiplantae</taxon>
        <taxon>Streptophyta</taxon>
        <taxon>Embryophyta</taxon>
        <taxon>Bryophyta</taxon>
        <taxon>Bryophytina</taxon>
        <taxon>Bryopsida</taxon>
        <taxon>Funariidae</taxon>
        <taxon>Funariales</taxon>
        <taxon>Funariaceae</taxon>
        <taxon>Physcomitrium</taxon>
    </lineage>
</organism>
<dbReference type="Pfam" id="PF02325">
    <property type="entry name" value="CCB3_YggT"/>
    <property type="match status" value="1"/>
</dbReference>
<dbReference type="GO" id="GO:0010020">
    <property type="term" value="P:chloroplast fission"/>
    <property type="evidence" value="ECO:0000318"/>
    <property type="project" value="GO_Central"/>
</dbReference>
<dbReference type="PaxDb" id="3218-PP1S452_10V6.1"/>
<reference evidence="2" key="3">
    <citation type="submission" date="2020-12" db="UniProtKB">
        <authorList>
            <consortium name="EnsemblPlants"/>
        </authorList>
    </citation>
    <scope>IDENTIFICATION</scope>
</reference>
<reference evidence="1 3" key="1">
    <citation type="journal article" date="2008" name="Science">
        <title>The Physcomitrella genome reveals evolutionary insights into the conquest of land by plants.</title>
        <authorList>
            <person name="Rensing S."/>
            <person name="Lang D."/>
            <person name="Zimmer A."/>
            <person name="Terry A."/>
            <person name="Salamov A."/>
            <person name="Shapiro H."/>
            <person name="Nishiyama T."/>
            <person name="Perroud P.-F."/>
            <person name="Lindquist E."/>
            <person name="Kamisugi Y."/>
            <person name="Tanahashi T."/>
            <person name="Sakakibara K."/>
            <person name="Fujita T."/>
            <person name="Oishi K."/>
            <person name="Shin-I T."/>
            <person name="Kuroki Y."/>
            <person name="Toyoda A."/>
            <person name="Suzuki Y."/>
            <person name="Hashimoto A."/>
            <person name="Yamaguchi K."/>
            <person name="Sugano A."/>
            <person name="Kohara Y."/>
            <person name="Fujiyama A."/>
            <person name="Anterola A."/>
            <person name="Aoki S."/>
            <person name="Ashton N."/>
            <person name="Barbazuk W.B."/>
            <person name="Barker E."/>
            <person name="Bennetzen J."/>
            <person name="Bezanilla M."/>
            <person name="Blankenship R."/>
            <person name="Cho S.H."/>
            <person name="Dutcher S."/>
            <person name="Estelle M."/>
            <person name="Fawcett J.A."/>
            <person name="Gundlach H."/>
            <person name="Hanada K."/>
            <person name="Heyl A."/>
            <person name="Hicks K.A."/>
            <person name="Hugh J."/>
            <person name="Lohr M."/>
            <person name="Mayer K."/>
            <person name="Melkozernov A."/>
            <person name="Murata T."/>
            <person name="Nelson D."/>
            <person name="Pils B."/>
            <person name="Prigge M."/>
            <person name="Reiss B."/>
            <person name="Renner T."/>
            <person name="Rombauts S."/>
            <person name="Rushton P."/>
            <person name="Sanderfoot A."/>
            <person name="Schween G."/>
            <person name="Shiu S.-H."/>
            <person name="Stueber K."/>
            <person name="Theodoulou F.L."/>
            <person name="Tu H."/>
            <person name="Van de Peer Y."/>
            <person name="Verrier P.J."/>
            <person name="Waters E."/>
            <person name="Wood A."/>
            <person name="Yang L."/>
            <person name="Cove D."/>
            <person name="Cuming A."/>
            <person name="Hasebe M."/>
            <person name="Lucas S."/>
            <person name="Mishler D.B."/>
            <person name="Reski R."/>
            <person name="Grigoriev I."/>
            <person name="Quatrano R.S."/>
            <person name="Boore J.L."/>
        </authorList>
    </citation>
    <scope>NUCLEOTIDE SEQUENCE [LARGE SCALE GENOMIC DNA]</scope>
    <source>
        <strain evidence="2 3">cv. Gransden 2004</strain>
    </source>
</reference>
<protein>
    <recommendedName>
        <fullName evidence="4">YGGT family protein</fullName>
    </recommendedName>
</protein>
<dbReference type="Gramene" id="Pp3c10_13690V3.2">
    <property type="protein sequence ID" value="PAC:32900882.CDS.1"/>
    <property type="gene ID" value="Pp3c10_13690"/>
</dbReference>
<dbReference type="EMBL" id="ABEU02000010">
    <property type="protein sequence ID" value="PNR46732.1"/>
    <property type="molecule type" value="Genomic_DNA"/>
</dbReference>
<name>A0A2K1JYX7_PHYPA</name>
<dbReference type="InterPro" id="IPR003425">
    <property type="entry name" value="CCB3/YggT"/>
</dbReference>
<dbReference type="GO" id="GO:0016020">
    <property type="term" value="C:membrane"/>
    <property type="evidence" value="ECO:0007669"/>
    <property type="project" value="InterPro"/>
</dbReference>
<reference evidence="1 3" key="2">
    <citation type="journal article" date="2018" name="Plant J.">
        <title>The Physcomitrella patens chromosome-scale assembly reveals moss genome structure and evolution.</title>
        <authorList>
            <person name="Lang D."/>
            <person name="Ullrich K.K."/>
            <person name="Murat F."/>
            <person name="Fuchs J."/>
            <person name="Jenkins J."/>
            <person name="Haas F.B."/>
            <person name="Piednoel M."/>
            <person name="Gundlach H."/>
            <person name="Van Bel M."/>
            <person name="Meyberg R."/>
            <person name="Vives C."/>
            <person name="Morata J."/>
            <person name="Symeonidi A."/>
            <person name="Hiss M."/>
            <person name="Muchero W."/>
            <person name="Kamisugi Y."/>
            <person name="Saleh O."/>
            <person name="Blanc G."/>
            <person name="Decker E.L."/>
            <person name="van Gessel N."/>
            <person name="Grimwood J."/>
            <person name="Hayes R.D."/>
            <person name="Graham S.W."/>
            <person name="Gunter L.E."/>
            <person name="McDaniel S.F."/>
            <person name="Hoernstein S.N.W."/>
            <person name="Larsson A."/>
            <person name="Li F.W."/>
            <person name="Perroud P.F."/>
            <person name="Phillips J."/>
            <person name="Ranjan P."/>
            <person name="Rokshar D.S."/>
            <person name="Rothfels C.J."/>
            <person name="Schneider L."/>
            <person name="Shu S."/>
            <person name="Stevenson D.W."/>
            <person name="Thummler F."/>
            <person name="Tillich M."/>
            <person name="Villarreal Aguilar J.C."/>
            <person name="Widiez T."/>
            <person name="Wong G.K."/>
            <person name="Wymore A."/>
            <person name="Zhang Y."/>
            <person name="Zimmer A.D."/>
            <person name="Quatrano R.S."/>
            <person name="Mayer K.F.X."/>
            <person name="Goodstein D."/>
            <person name="Casacuberta J.M."/>
            <person name="Vandepoele K."/>
            <person name="Reski R."/>
            <person name="Cuming A.C."/>
            <person name="Tuskan G.A."/>
            <person name="Maumus F."/>
            <person name="Salse J."/>
            <person name="Schmutz J."/>
            <person name="Rensing S.A."/>
        </authorList>
    </citation>
    <scope>NUCLEOTIDE SEQUENCE [LARGE SCALE GENOMIC DNA]</scope>
    <source>
        <strain evidence="2 3">cv. Gransden 2004</strain>
    </source>
</reference>
<keyword evidence="3" id="KW-1185">Reference proteome</keyword>
<dbReference type="PANTHER" id="PTHR33219:SF14">
    <property type="entry name" value="PROTEIN COFACTOR ASSEMBLY OF COMPLEX C SUBUNIT B CCB3, CHLOROPLASTIC-RELATED"/>
    <property type="match status" value="1"/>
</dbReference>
<dbReference type="OrthoDB" id="2066at2759"/>
<evidence type="ECO:0000313" key="1">
    <source>
        <dbReference type="EMBL" id="PNR46732.1"/>
    </source>
</evidence>
<dbReference type="STRING" id="3218.A0A2K1JYX7"/>
<gene>
    <name evidence="2" type="primary">LOC112288062</name>
    <name evidence="1" type="ORF">PHYPA_013852</name>
</gene>
<proteinExistence type="predicted"/>
<evidence type="ECO:0000313" key="3">
    <source>
        <dbReference type="Proteomes" id="UP000006727"/>
    </source>
</evidence>
<sequence>MAPLRKQSHLDGVPNLPLLTRRACGELRAAAEQHLLRAEAWLKQVSDSIVARNPALQQAVLRLGDYQAGVQMNRAPSTKQVALRSRNFAAIIPGDSVAEMVISSSVYNFLNLYNTVLIARLVLTWFPSAPEVIVNPLSTICDPYLNVFRGIIPPLGTIDLSPILAFTVLNVFTSTAQALPCELDHKPQQKLGWRQLVQRRKGLKGPEPK</sequence>
<dbReference type="AlphaFoldDB" id="A0A2K1JYX7"/>
<accession>A0A2K1JYX7</accession>
<dbReference type="PANTHER" id="PTHR33219">
    <property type="entry name" value="YLMG HOMOLOG PROTEIN 2, CHLOROPLASTIC"/>
    <property type="match status" value="1"/>
</dbReference>
<dbReference type="RefSeq" id="XP_024387637.1">
    <property type="nucleotide sequence ID" value="XM_024531869.2"/>
</dbReference>